<evidence type="ECO:0000313" key="10">
    <source>
        <dbReference type="EMBL" id="KAL3699698.1"/>
    </source>
</evidence>
<evidence type="ECO:0008006" key="12">
    <source>
        <dbReference type="Google" id="ProtNLM"/>
    </source>
</evidence>
<evidence type="ECO:0000256" key="5">
    <source>
        <dbReference type="ARBA" id="ARBA00023141"/>
    </source>
</evidence>
<protein>
    <recommendedName>
        <fullName evidence="12">Tryptophan synthase</fullName>
    </recommendedName>
</protein>
<keyword evidence="5" id="KW-0057">Aromatic amino acid biosynthesis</keyword>
<name>A0ABD3I7V8_9MARC</name>
<dbReference type="GO" id="GO:0005737">
    <property type="term" value="C:cytoplasm"/>
    <property type="evidence" value="ECO:0007669"/>
    <property type="project" value="UniProtKB-ARBA"/>
</dbReference>
<evidence type="ECO:0000256" key="2">
    <source>
        <dbReference type="ARBA" id="ARBA00011270"/>
    </source>
</evidence>
<comment type="catalytic activity">
    <reaction evidence="7">
        <text>(1S,2R)-1-C-(indol-3-yl)glycerol 3-phosphate + L-serine = D-glyceraldehyde 3-phosphate + L-tryptophan + H2O</text>
        <dbReference type="Rhea" id="RHEA:10532"/>
        <dbReference type="ChEBI" id="CHEBI:15377"/>
        <dbReference type="ChEBI" id="CHEBI:33384"/>
        <dbReference type="ChEBI" id="CHEBI:57912"/>
        <dbReference type="ChEBI" id="CHEBI:58866"/>
        <dbReference type="ChEBI" id="CHEBI:59776"/>
        <dbReference type="EC" id="4.2.1.20"/>
    </reaction>
</comment>
<dbReference type="InterPro" id="IPR002028">
    <property type="entry name" value="Trp_synthase_suA"/>
</dbReference>
<reference evidence="10 11" key="1">
    <citation type="submission" date="2024-09" db="EMBL/GenBank/DDBJ databases">
        <title>Chromosome-scale assembly of Riccia sorocarpa.</title>
        <authorList>
            <person name="Paukszto L."/>
        </authorList>
    </citation>
    <scope>NUCLEOTIDE SEQUENCE [LARGE SCALE GENOMIC DNA]</scope>
    <source>
        <strain evidence="10">LP-2024</strain>
        <tissue evidence="10">Aerial parts of the thallus</tissue>
    </source>
</reference>
<evidence type="ECO:0000256" key="4">
    <source>
        <dbReference type="ARBA" id="ARBA00022822"/>
    </source>
</evidence>
<evidence type="ECO:0000256" key="1">
    <source>
        <dbReference type="ARBA" id="ARBA00004733"/>
    </source>
</evidence>
<sequence length="349" mass="37321">MGSLVRTIAQPKSQHFSSLPLLVQQHCGTARPTSLNYDSSGWTNVRRRVAVRCNSKFGRSVRINAAPPKVAAVAAAVDKETRKISHLLEELRKEGKVALLPYLTAGDPNIETTAKAILLLDNLGASVIELGVPYSDPLADGPVIQAAATRALANGTTMDSVLELIREVAPQIKAPIVVFVYYNQLLRRGAEVFVQEAKEAGASGLVVPDLPLEETSRLRELTSATGLELVLLTTPTTPTERMVSITEASQGFVYLVSLTGVTGARAKIESRVEELLKSIKESTEKAVCVGFGISDGPQALQIAEWGADGVIIGSAVVKLLGESGTPEQGLRAVEEFISDVQKHLAKHSR</sequence>
<proteinExistence type="inferred from homology"/>
<dbReference type="InterPro" id="IPR013785">
    <property type="entry name" value="Aldolase_TIM"/>
</dbReference>
<dbReference type="Proteomes" id="UP001633002">
    <property type="component" value="Unassembled WGS sequence"/>
</dbReference>
<evidence type="ECO:0000313" key="11">
    <source>
        <dbReference type="Proteomes" id="UP001633002"/>
    </source>
</evidence>
<dbReference type="Gene3D" id="3.20.20.70">
    <property type="entry name" value="Aldolase class I"/>
    <property type="match status" value="1"/>
</dbReference>
<dbReference type="NCBIfam" id="TIGR00262">
    <property type="entry name" value="trpA"/>
    <property type="match status" value="1"/>
</dbReference>
<dbReference type="PANTHER" id="PTHR43406">
    <property type="entry name" value="TRYPTOPHAN SYNTHASE, ALPHA CHAIN"/>
    <property type="match status" value="1"/>
</dbReference>
<gene>
    <name evidence="10" type="ORF">R1sor_017720</name>
</gene>
<evidence type="ECO:0000256" key="3">
    <source>
        <dbReference type="ARBA" id="ARBA00022605"/>
    </source>
</evidence>
<keyword evidence="11" id="KW-1185">Reference proteome</keyword>
<dbReference type="PROSITE" id="PS00167">
    <property type="entry name" value="TRP_SYNTHASE_ALPHA"/>
    <property type="match status" value="1"/>
</dbReference>
<dbReference type="CDD" id="cd04724">
    <property type="entry name" value="Tryptophan_synthase_alpha"/>
    <property type="match status" value="1"/>
</dbReference>
<evidence type="ECO:0000256" key="7">
    <source>
        <dbReference type="ARBA" id="ARBA00049047"/>
    </source>
</evidence>
<evidence type="ECO:0000256" key="6">
    <source>
        <dbReference type="ARBA" id="ARBA00023239"/>
    </source>
</evidence>
<dbReference type="EMBL" id="JBJQOH010000001">
    <property type="protein sequence ID" value="KAL3699698.1"/>
    <property type="molecule type" value="Genomic_DNA"/>
</dbReference>
<keyword evidence="3" id="KW-0028">Amino-acid biosynthesis</keyword>
<dbReference type="InterPro" id="IPR018204">
    <property type="entry name" value="Trp_synthase_alpha_AS"/>
</dbReference>
<comment type="caution">
    <text evidence="10">The sequence shown here is derived from an EMBL/GenBank/DDBJ whole genome shotgun (WGS) entry which is preliminary data.</text>
</comment>
<evidence type="ECO:0000256" key="9">
    <source>
        <dbReference type="RuleBase" id="RU003662"/>
    </source>
</evidence>
<evidence type="ECO:0000256" key="8">
    <source>
        <dbReference type="ARBA" id="ARBA00060788"/>
    </source>
</evidence>
<dbReference type="InterPro" id="IPR011060">
    <property type="entry name" value="RibuloseP-bd_barrel"/>
</dbReference>
<dbReference type="Pfam" id="PF00290">
    <property type="entry name" value="Trp_syntA"/>
    <property type="match status" value="1"/>
</dbReference>
<keyword evidence="6" id="KW-0456">Lyase</keyword>
<dbReference type="AlphaFoldDB" id="A0ABD3I7V8"/>
<organism evidence="10 11">
    <name type="scientific">Riccia sorocarpa</name>
    <dbReference type="NCBI Taxonomy" id="122646"/>
    <lineage>
        <taxon>Eukaryota</taxon>
        <taxon>Viridiplantae</taxon>
        <taxon>Streptophyta</taxon>
        <taxon>Embryophyta</taxon>
        <taxon>Marchantiophyta</taxon>
        <taxon>Marchantiopsida</taxon>
        <taxon>Marchantiidae</taxon>
        <taxon>Marchantiales</taxon>
        <taxon>Ricciaceae</taxon>
        <taxon>Riccia</taxon>
    </lineage>
</organism>
<comment type="pathway">
    <text evidence="1">Amino-acid biosynthesis; L-tryptophan biosynthesis; L-tryptophan from chorismate: step 5/5.</text>
</comment>
<dbReference type="HAMAP" id="MF_00131">
    <property type="entry name" value="Trp_synth_alpha"/>
    <property type="match status" value="1"/>
</dbReference>
<comment type="similarity">
    <text evidence="8 9">Belongs to the TrpA family.</text>
</comment>
<dbReference type="GO" id="GO:0004834">
    <property type="term" value="F:tryptophan synthase activity"/>
    <property type="evidence" value="ECO:0007669"/>
    <property type="project" value="UniProtKB-EC"/>
</dbReference>
<comment type="subunit">
    <text evidence="2">Tetramer of two alpha and two beta chains.</text>
</comment>
<accession>A0ABD3I7V8</accession>
<keyword evidence="4" id="KW-0822">Tryptophan biosynthesis</keyword>
<dbReference type="FunFam" id="3.20.20.70:FF:000107">
    <property type="entry name" value="Tryptophan synthase alpha chain, chloroplastic"/>
    <property type="match status" value="1"/>
</dbReference>
<dbReference type="SUPFAM" id="SSF51366">
    <property type="entry name" value="Ribulose-phoshate binding barrel"/>
    <property type="match status" value="1"/>
</dbReference>
<dbReference type="PANTHER" id="PTHR43406:SF1">
    <property type="entry name" value="TRYPTOPHAN SYNTHASE ALPHA CHAIN, CHLOROPLASTIC"/>
    <property type="match status" value="1"/>
</dbReference>